<reference evidence="1 2" key="1">
    <citation type="journal article" date="2016" name="Proc. Natl. Acad. Sci. U.S.A.">
        <title>Lipid metabolic changes in an early divergent fungus govern the establishment of a mutualistic symbiosis with endobacteria.</title>
        <authorList>
            <person name="Lastovetsky O.A."/>
            <person name="Gaspar M.L."/>
            <person name="Mondo S.J."/>
            <person name="LaButti K.M."/>
            <person name="Sandor L."/>
            <person name="Grigoriev I.V."/>
            <person name="Henry S.A."/>
            <person name="Pawlowska T.E."/>
        </authorList>
    </citation>
    <scope>NUCLEOTIDE SEQUENCE [LARGE SCALE GENOMIC DNA]</scope>
    <source>
        <strain evidence="1 2">ATCC 11559</strain>
    </source>
</reference>
<organism evidence="1 2">
    <name type="scientific">Rhizopus microsporus</name>
    <dbReference type="NCBI Taxonomy" id="58291"/>
    <lineage>
        <taxon>Eukaryota</taxon>
        <taxon>Fungi</taxon>
        <taxon>Fungi incertae sedis</taxon>
        <taxon>Mucoromycota</taxon>
        <taxon>Mucoromycotina</taxon>
        <taxon>Mucoromycetes</taxon>
        <taxon>Mucorales</taxon>
        <taxon>Mucorineae</taxon>
        <taxon>Rhizopodaceae</taxon>
        <taxon>Rhizopus</taxon>
    </lineage>
</organism>
<accession>A0A1X0SDM7</accession>
<gene>
    <name evidence="1" type="ORF">BCV71DRAFT_231454</name>
</gene>
<name>A0A1X0SDM7_RHIZD</name>
<dbReference type="Proteomes" id="UP000242381">
    <property type="component" value="Unassembled WGS sequence"/>
</dbReference>
<evidence type="ECO:0000313" key="2">
    <source>
        <dbReference type="Proteomes" id="UP000242381"/>
    </source>
</evidence>
<sequence length="135" mass="16070">MLSLVLEVTTRSFKVDQTEKCKSILSFYTFHNASWVNSIHFIEKGLDPRIFRFPKSFRKSTRVGRRLIFSLIELHEGHEIRLFQLRFRYNSNFLLNWCNFCVDLGFECVRTLENDHDNKTSIEIKKSKSEEDSVD</sequence>
<evidence type="ECO:0000313" key="1">
    <source>
        <dbReference type="EMBL" id="ORE22415.1"/>
    </source>
</evidence>
<dbReference type="AlphaFoldDB" id="A0A1X0SDM7"/>
<dbReference type="EMBL" id="KV921267">
    <property type="protein sequence ID" value="ORE22415.1"/>
    <property type="molecule type" value="Genomic_DNA"/>
</dbReference>
<proteinExistence type="predicted"/>
<protein>
    <submittedName>
        <fullName evidence="1">Uncharacterized protein</fullName>
    </submittedName>
</protein>